<keyword evidence="13" id="KW-1185">Reference proteome</keyword>
<keyword evidence="12" id="KW-0969">Cilium</keyword>
<dbReference type="InterPro" id="IPR053716">
    <property type="entry name" value="Flag_assembly_chemotaxis_eff"/>
</dbReference>
<keyword evidence="12" id="KW-0966">Cell projection</keyword>
<evidence type="ECO:0000256" key="4">
    <source>
        <dbReference type="ARBA" id="ARBA00022448"/>
    </source>
</evidence>
<gene>
    <name evidence="12" type="ordered locus">Psta_4344</name>
</gene>
<evidence type="ECO:0000256" key="10">
    <source>
        <dbReference type="ARBA" id="ARBA00023225"/>
    </source>
</evidence>
<keyword evidence="4" id="KW-0813">Transport</keyword>
<keyword evidence="5" id="KW-1003">Cell membrane</keyword>
<dbReference type="eggNOG" id="COG2882">
    <property type="taxonomic scope" value="Bacteria"/>
</dbReference>
<dbReference type="NCBIfam" id="TIGR02473">
    <property type="entry name" value="flagell_FliJ"/>
    <property type="match status" value="1"/>
</dbReference>
<name>D2R529_PIRSD</name>
<dbReference type="Pfam" id="PF02050">
    <property type="entry name" value="FliJ"/>
    <property type="match status" value="1"/>
</dbReference>
<dbReference type="GO" id="GO:0005886">
    <property type="term" value="C:plasma membrane"/>
    <property type="evidence" value="ECO:0007669"/>
    <property type="project" value="UniProtKB-SubCell"/>
</dbReference>
<organism evidence="12 13">
    <name type="scientific">Pirellula staleyi (strain ATCC 27377 / DSM 6068 / ICPB 4128)</name>
    <name type="common">Pirella staleyi</name>
    <dbReference type="NCBI Taxonomy" id="530564"/>
    <lineage>
        <taxon>Bacteria</taxon>
        <taxon>Pseudomonadati</taxon>
        <taxon>Planctomycetota</taxon>
        <taxon>Planctomycetia</taxon>
        <taxon>Pirellulales</taxon>
        <taxon>Pirellulaceae</taxon>
        <taxon>Pirellula</taxon>
    </lineage>
</organism>
<evidence type="ECO:0000256" key="1">
    <source>
        <dbReference type="ARBA" id="ARBA00004413"/>
    </source>
</evidence>
<evidence type="ECO:0000313" key="12">
    <source>
        <dbReference type="EMBL" id="ADB18991.1"/>
    </source>
</evidence>
<dbReference type="GO" id="GO:0071973">
    <property type="term" value="P:bacterial-type flagellum-dependent cell motility"/>
    <property type="evidence" value="ECO:0007669"/>
    <property type="project" value="InterPro"/>
</dbReference>
<accession>D2R529</accession>
<dbReference type="AlphaFoldDB" id="D2R529"/>
<keyword evidence="6" id="KW-0145">Chemotaxis</keyword>
<dbReference type="OrthoDB" id="290664at2"/>
<keyword evidence="10" id="KW-1006">Bacterial flagellum protein export</keyword>
<dbReference type="InterPro" id="IPR012823">
    <property type="entry name" value="Flagell_FliJ"/>
</dbReference>
<keyword evidence="11" id="KW-0175">Coiled coil</keyword>
<sequence precursor="true">MAPFRFRFQTLLNMRVSERAQKQGDLAKALEAMDVLERQELELEREATQLVESSRAVIQPGAMDVDAVVRIQRHRLILKASVDQLRKRKSDVKAEVDRRRSVLVEADRQVRVMEKLAEKLETAHTTEELAREQKLMDELAVLRSFSRRGAYE</sequence>
<dbReference type="GO" id="GO:0015031">
    <property type="term" value="P:protein transport"/>
    <property type="evidence" value="ECO:0007669"/>
    <property type="project" value="UniProtKB-KW"/>
</dbReference>
<keyword evidence="9" id="KW-0472">Membrane</keyword>
<keyword evidence="8" id="KW-0653">Protein transport</keyword>
<dbReference type="STRING" id="530564.Psta_4344"/>
<protein>
    <recommendedName>
        <fullName evidence="3">Flagellar FliJ protein</fullName>
    </recommendedName>
</protein>
<reference evidence="12 13" key="1">
    <citation type="journal article" date="2009" name="Stand. Genomic Sci.">
        <title>Complete genome sequence of Pirellula staleyi type strain (ATCC 27377).</title>
        <authorList>
            <person name="Clum A."/>
            <person name="Tindall B.J."/>
            <person name="Sikorski J."/>
            <person name="Ivanova N."/>
            <person name="Mavrommatis K."/>
            <person name="Lucas S."/>
            <person name="Glavina del Rio T."/>
            <person name="Nolan M."/>
            <person name="Chen F."/>
            <person name="Tice H."/>
            <person name="Pitluck S."/>
            <person name="Cheng J.F."/>
            <person name="Chertkov O."/>
            <person name="Brettin T."/>
            <person name="Han C."/>
            <person name="Detter J.C."/>
            <person name="Kuske C."/>
            <person name="Bruce D."/>
            <person name="Goodwin L."/>
            <person name="Ovchinikova G."/>
            <person name="Pati A."/>
            <person name="Mikhailova N."/>
            <person name="Chen A."/>
            <person name="Palaniappan K."/>
            <person name="Land M."/>
            <person name="Hauser L."/>
            <person name="Chang Y.J."/>
            <person name="Jeffries C.D."/>
            <person name="Chain P."/>
            <person name="Rohde M."/>
            <person name="Goker M."/>
            <person name="Bristow J."/>
            <person name="Eisen J.A."/>
            <person name="Markowitz V."/>
            <person name="Hugenholtz P."/>
            <person name="Kyrpides N.C."/>
            <person name="Klenk H.P."/>
            <person name="Lapidus A."/>
        </authorList>
    </citation>
    <scope>NUCLEOTIDE SEQUENCE [LARGE SCALE GENOMIC DNA]</scope>
    <source>
        <strain evidence="13">ATCC 27377 / DSM 6068 / ICPB 4128</strain>
    </source>
</reference>
<evidence type="ECO:0000256" key="2">
    <source>
        <dbReference type="ARBA" id="ARBA00010004"/>
    </source>
</evidence>
<dbReference type="GO" id="GO:0044781">
    <property type="term" value="P:bacterial-type flagellum organization"/>
    <property type="evidence" value="ECO:0007669"/>
    <property type="project" value="UniProtKB-KW"/>
</dbReference>
<comment type="similarity">
    <text evidence="2">Belongs to the FliJ family.</text>
</comment>
<dbReference type="EMBL" id="CP001848">
    <property type="protein sequence ID" value="ADB18991.1"/>
    <property type="molecule type" value="Genomic_DNA"/>
</dbReference>
<evidence type="ECO:0000256" key="3">
    <source>
        <dbReference type="ARBA" id="ARBA00020392"/>
    </source>
</evidence>
<dbReference type="Gene3D" id="1.10.287.1700">
    <property type="match status" value="1"/>
</dbReference>
<evidence type="ECO:0000256" key="7">
    <source>
        <dbReference type="ARBA" id="ARBA00022795"/>
    </source>
</evidence>
<dbReference type="HOGENOM" id="CLU_1720656_0_0_0"/>
<proteinExistence type="inferred from homology"/>
<dbReference type="KEGG" id="psl:Psta_4344"/>
<evidence type="ECO:0000256" key="6">
    <source>
        <dbReference type="ARBA" id="ARBA00022500"/>
    </source>
</evidence>
<keyword evidence="7" id="KW-1005">Bacterial flagellum biogenesis</keyword>
<comment type="subcellular location">
    <subcellularLocation>
        <location evidence="1">Cell membrane</location>
        <topology evidence="1">Peripheral membrane protein</topology>
        <orientation evidence="1">Cytoplasmic side</orientation>
    </subcellularLocation>
</comment>
<dbReference type="GO" id="GO:0009288">
    <property type="term" value="C:bacterial-type flagellum"/>
    <property type="evidence" value="ECO:0007669"/>
    <property type="project" value="InterPro"/>
</dbReference>
<dbReference type="Proteomes" id="UP000001887">
    <property type="component" value="Chromosome"/>
</dbReference>
<keyword evidence="12" id="KW-0282">Flagellum</keyword>
<evidence type="ECO:0000256" key="5">
    <source>
        <dbReference type="ARBA" id="ARBA00022475"/>
    </source>
</evidence>
<evidence type="ECO:0000256" key="9">
    <source>
        <dbReference type="ARBA" id="ARBA00023136"/>
    </source>
</evidence>
<dbReference type="GO" id="GO:0006935">
    <property type="term" value="P:chemotaxis"/>
    <property type="evidence" value="ECO:0007669"/>
    <property type="project" value="UniProtKB-KW"/>
</dbReference>
<feature type="coiled-coil region" evidence="11">
    <location>
        <begin position="103"/>
        <end position="133"/>
    </location>
</feature>
<evidence type="ECO:0000256" key="11">
    <source>
        <dbReference type="SAM" id="Coils"/>
    </source>
</evidence>
<evidence type="ECO:0000313" key="13">
    <source>
        <dbReference type="Proteomes" id="UP000001887"/>
    </source>
</evidence>
<feature type="coiled-coil region" evidence="11">
    <location>
        <begin position="19"/>
        <end position="56"/>
    </location>
</feature>
<evidence type="ECO:0000256" key="8">
    <source>
        <dbReference type="ARBA" id="ARBA00022927"/>
    </source>
</evidence>